<protein>
    <recommendedName>
        <fullName evidence="3">Amine oxidase domain-containing protein</fullName>
    </recommendedName>
</protein>
<reference evidence="1 2" key="1">
    <citation type="submission" date="2015-05" db="EMBL/GenBank/DDBJ databases">
        <title>Draft genome sequence of Microvirga vignae strain BR3299, a novel nitrogen fixing bacteria isolated from Brazil semi-aired region.</title>
        <authorList>
            <person name="Zilli J.E."/>
            <person name="Passos S.R."/>
            <person name="Leite J."/>
            <person name="Baldani J.I."/>
            <person name="Xavier G.R."/>
            <person name="Rumjaneck N.G."/>
            <person name="Simoes-Araujo J.L."/>
        </authorList>
    </citation>
    <scope>NUCLEOTIDE SEQUENCE [LARGE SCALE GENOMIC DNA]</scope>
    <source>
        <strain evidence="1 2">BR3299</strain>
    </source>
</reference>
<dbReference type="EMBL" id="LCYG01000042">
    <property type="protein sequence ID" value="KLK91970.1"/>
    <property type="molecule type" value="Genomic_DNA"/>
</dbReference>
<keyword evidence="2" id="KW-1185">Reference proteome</keyword>
<accession>A0A0H1R9R3</accession>
<dbReference type="AlphaFoldDB" id="A0A0H1R9R3"/>
<evidence type="ECO:0008006" key="3">
    <source>
        <dbReference type="Google" id="ProtNLM"/>
    </source>
</evidence>
<dbReference type="PATRIC" id="fig|1225564.3.peg.4330"/>
<name>A0A0H1R9R3_9HYPH</name>
<comment type="caution">
    <text evidence="1">The sequence shown here is derived from an EMBL/GenBank/DDBJ whole genome shotgun (WGS) entry which is preliminary data.</text>
</comment>
<sequence length="91" mass="9658">MGLDAETDRQPEARIVKEKRATIRQAAMPLPQPPLRPLANLALAGDWIGVLPATIESAVASGEEAVLALHHALGAGAHVSRQHSLRREDAA</sequence>
<organism evidence="1 2">
    <name type="scientific">Microvirga vignae</name>
    <dbReference type="NCBI Taxonomy" id="1225564"/>
    <lineage>
        <taxon>Bacteria</taxon>
        <taxon>Pseudomonadati</taxon>
        <taxon>Pseudomonadota</taxon>
        <taxon>Alphaproteobacteria</taxon>
        <taxon>Hyphomicrobiales</taxon>
        <taxon>Methylobacteriaceae</taxon>
        <taxon>Microvirga</taxon>
    </lineage>
</organism>
<gene>
    <name evidence="1" type="ORF">AA309_16180</name>
</gene>
<evidence type="ECO:0000313" key="2">
    <source>
        <dbReference type="Proteomes" id="UP000035489"/>
    </source>
</evidence>
<evidence type="ECO:0000313" key="1">
    <source>
        <dbReference type="EMBL" id="KLK91970.1"/>
    </source>
</evidence>
<dbReference type="STRING" id="1225564.AA309_16180"/>
<dbReference type="Proteomes" id="UP000035489">
    <property type="component" value="Unassembled WGS sequence"/>
</dbReference>
<proteinExistence type="predicted"/>